<gene>
    <name evidence="2" type="ordered locus">BN6_53790</name>
</gene>
<dbReference type="PATRIC" id="fig|1179773.3.peg.5418"/>
<evidence type="ECO:0000313" key="2">
    <source>
        <dbReference type="EMBL" id="CCH32639.1"/>
    </source>
</evidence>
<keyword evidence="3" id="KW-1185">Reference proteome</keyword>
<dbReference type="Proteomes" id="UP000006281">
    <property type="component" value="Chromosome"/>
</dbReference>
<keyword evidence="1" id="KW-1133">Transmembrane helix</keyword>
<evidence type="ECO:0000313" key="3">
    <source>
        <dbReference type="Proteomes" id="UP000006281"/>
    </source>
</evidence>
<proteinExistence type="predicted"/>
<dbReference type="EMBL" id="HE804045">
    <property type="protein sequence ID" value="CCH32639.1"/>
    <property type="molecule type" value="Genomic_DNA"/>
</dbReference>
<evidence type="ECO:0000256" key="1">
    <source>
        <dbReference type="SAM" id="Phobius"/>
    </source>
</evidence>
<dbReference type="AlphaFoldDB" id="K0K6X9"/>
<feature type="transmembrane region" description="Helical" evidence="1">
    <location>
        <begin position="32"/>
        <end position="52"/>
    </location>
</feature>
<reference evidence="2 3" key="1">
    <citation type="journal article" date="2012" name="BMC Genomics">
        <title>Complete genome sequence of Saccharothrix espanaensis DSM 44229T and comparison to the other completely sequenced Pseudonocardiaceae.</title>
        <authorList>
            <person name="Strobel T."/>
            <person name="Al-Dilaimi A."/>
            <person name="Blom J."/>
            <person name="Gessner A."/>
            <person name="Kalinowski J."/>
            <person name="Luzhetska M."/>
            <person name="Puhler A."/>
            <person name="Szczepanowski R."/>
            <person name="Bechthold A."/>
            <person name="Ruckert C."/>
        </authorList>
    </citation>
    <scope>NUCLEOTIDE SEQUENCE [LARGE SCALE GENOMIC DNA]</scope>
    <source>
        <strain evidence="3">ATCC 51144 / DSM 44229 / JCM 9112 / NBRC 15066 / NRRL 15764</strain>
    </source>
</reference>
<organism evidence="2 3">
    <name type="scientific">Saccharothrix espanaensis (strain ATCC 51144 / DSM 44229 / JCM 9112 / NBRC 15066 / NRRL 15764)</name>
    <dbReference type="NCBI Taxonomy" id="1179773"/>
    <lineage>
        <taxon>Bacteria</taxon>
        <taxon>Bacillati</taxon>
        <taxon>Actinomycetota</taxon>
        <taxon>Actinomycetes</taxon>
        <taxon>Pseudonocardiales</taxon>
        <taxon>Pseudonocardiaceae</taxon>
        <taxon>Saccharothrix</taxon>
    </lineage>
</organism>
<dbReference type="KEGG" id="sesp:BN6_53790"/>
<keyword evidence="1" id="KW-0472">Membrane</keyword>
<feature type="transmembrane region" description="Helical" evidence="1">
    <location>
        <begin position="58"/>
        <end position="76"/>
    </location>
</feature>
<dbReference type="HOGENOM" id="CLU_2289622_0_0_11"/>
<protein>
    <submittedName>
        <fullName evidence="2">Putative secreted protein</fullName>
    </submittedName>
</protein>
<accession>K0K6X9</accession>
<keyword evidence="1" id="KW-0812">Transmembrane</keyword>
<name>K0K6X9_SACES</name>
<sequence>MLRRACPRLALTRLAGRSGGGPAPTTSTAHTVAVIVAGLLLNALFLVGSAVFADVHAAAIAGMVGIGLVGITLNLATMTRVQTGGQHGIARPDRALVLHHK</sequence>